<evidence type="ECO:0000256" key="1">
    <source>
        <dbReference type="SAM" id="SignalP"/>
    </source>
</evidence>
<evidence type="ECO:0000313" key="3">
    <source>
        <dbReference type="Proteomes" id="UP000529795"/>
    </source>
</evidence>
<dbReference type="EMBL" id="JACIEV010000005">
    <property type="protein sequence ID" value="MBB4154055.1"/>
    <property type="molecule type" value="Genomic_DNA"/>
</dbReference>
<feature type="chain" id="PRO_5032677577" description="YpeB-like protein with protease inhibitory function" evidence="1">
    <location>
        <begin position="21"/>
        <end position="175"/>
    </location>
</feature>
<proteinExistence type="predicted"/>
<feature type="signal peptide" evidence="1">
    <location>
        <begin position="1"/>
        <end position="20"/>
    </location>
</feature>
<sequence>MLRSAAITAALTLVAQPVAAQTGCITAPEAEAMTMVAMPEILRQTGTVCAARLPATSLIRRSDSNLIDRYQREADRAWPNARGGIVKLSDPAIAPLLDSDFARGLLVSLLVPQIVGRIAVSDCAMIDRLVTLLDPLPPRNTAGIVVAALQYLKAEKAKGARIDVPDLPLCQAVQR</sequence>
<evidence type="ECO:0008006" key="4">
    <source>
        <dbReference type="Google" id="ProtNLM"/>
    </source>
</evidence>
<evidence type="ECO:0000313" key="2">
    <source>
        <dbReference type="EMBL" id="MBB4154055.1"/>
    </source>
</evidence>
<dbReference type="AlphaFoldDB" id="A0A840FL62"/>
<dbReference type="RefSeq" id="WP_183984234.1">
    <property type="nucleotide sequence ID" value="NZ_JACIEV010000005.1"/>
</dbReference>
<organism evidence="2 3">
    <name type="scientific">Sphingomonas jinjuensis</name>
    <dbReference type="NCBI Taxonomy" id="535907"/>
    <lineage>
        <taxon>Bacteria</taxon>
        <taxon>Pseudomonadati</taxon>
        <taxon>Pseudomonadota</taxon>
        <taxon>Alphaproteobacteria</taxon>
        <taxon>Sphingomonadales</taxon>
        <taxon>Sphingomonadaceae</taxon>
        <taxon>Sphingomonas</taxon>
    </lineage>
</organism>
<keyword evidence="1" id="KW-0732">Signal</keyword>
<comment type="caution">
    <text evidence="2">The sequence shown here is derived from an EMBL/GenBank/DDBJ whole genome shotgun (WGS) entry which is preliminary data.</text>
</comment>
<protein>
    <recommendedName>
        <fullName evidence="4">YpeB-like protein with protease inhibitory function</fullName>
    </recommendedName>
</protein>
<gene>
    <name evidence="2" type="ORF">GGQ80_001965</name>
</gene>
<reference evidence="2 3" key="1">
    <citation type="submission" date="2020-08" db="EMBL/GenBank/DDBJ databases">
        <title>Genomic Encyclopedia of Type Strains, Phase IV (KMG-IV): sequencing the most valuable type-strain genomes for metagenomic binning, comparative biology and taxonomic classification.</title>
        <authorList>
            <person name="Goeker M."/>
        </authorList>
    </citation>
    <scope>NUCLEOTIDE SEQUENCE [LARGE SCALE GENOMIC DNA]</scope>
    <source>
        <strain evidence="2 3">YC6723</strain>
    </source>
</reference>
<dbReference type="Proteomes" id="UP000529795">
    <property type="component" value="Unassembled WGS sequence"/>
</dbReference>
<keyword evidence="3" id="KW-1185">Reference proteome</keyword>
<name>A0A840FL62_9SPHN</name>
<accession>A0A840FL62</accession>